<evidence type="ECO:0000313" key="1">
    <source>
        <dbReference type="EMBL" id="MCA9730036.1"/>
    </source>
</evidence>
<evidence type="ECO:0000313" key="2">
    <source>
        <dbReference type="Proteomes" id="UP000697710"/>
    </source>
</evidence>
<protein>
    <submittedName>
        <fullName evidence="1">Uncharacterized protein</fullName>
    </submittedName>
</protein>
<proteinExistence type="predicted"/>
<reference evidence="1" key="1">
    <citation type="submission" date="2020-04" db="EMBL/GenBank/DDBJ databases">
        <authorList>
            <person name="Zhang T."/>
        </authorList>
    </citation>
    <scope>NUCLEOTIDE SEQUENCE</scope>
    <source>
        <strain evidence="1">HKST-UBA01</strain>
    </source>
</reference>
<sequence>MLGDAEAVEAFRTVLEECRTASPTVDSLFTRISAEGLPGNLWIGRDLVVTNFVDHEPGVEMVLVGRTVVDQPIPPSCLVDVADLIALREWHQQCSWTWPDTLECGVLAHVLGEFLANCRGERDAHAAGLAAENRALRDVGAHATVRRSFVKGAEDTPRIERAIVVDGVTHREVIQADSHGRIVSVTCVAEGSEP</sequence>
<dbReference type="AlphaFoldDB" id="A0A956M2L3"/>
<comment type="caution">
    <text evidence="1">The sequence shown here is derived from an EMBL/GenBank/DDBJ whole genome shotgun (WGS) entry which is preliminary data.</text>
</comment>
<accession>A0A956M2L3</accession>
<reference evidence="1" key="2">
    <citation type="journal article" date="2021" name="Microbiome">
        <title>Successional dynamics and alternative stable states in a saline activated sludge microbial community over 9 years.</title>
        <authorList>
            <person name="Wang Y."/>
            <person name="Ye J."/>
            <person name="Ju F."/>
            <person name="Liu L."/>
            <person name="Boyd J.A."/>
            <person name="Deng Y."/>
            <person name="Parks D.H."/>
            <person name="Jiang X."/>
            <person name="Yin X."/>
            <person name="Woodcroft B.J."/>
            <person name="Tyson G.W."/>
            <person name="Hugenholtz P."/>
            <person name="Polz M.F."/>
            <person name="Zhang T."/>
        </authorList>
    </citation>
    <scope>NUCLEOTIDE SEQUENCE</scope>
    <source>
        <strain evidence="1">HKST-UBA01</strain>
    </source>
</reference>
<organism evidence="1 2">
    <name type="scientific">Eiseniibacteriota bacterium</name>
    <dbReference type="NCBI Taxonomy" id="2212470"/>
    <lineage>
        <taxon>Bacteria</taxon>
        <taxon>Candidatus Eiseniibacteriota</taxon>
    </lineage>
</organism>
<name>A0A956M2L3_UNCEI</name>
<gene>
    <name evidence="1" type="ORF">KC729_20300</name>
</gene>
<dbReference type="Proteomes" id="UP000697710">
    <property type="component" value="Unassembled WGS sequence"/>
</dbReference>
<dbReference type="EMBL" id="JAGQHR010000954">
    <property type="protein sequence ID" value="MCA9730036.1"/>
    <property type="molecule type" value="Genomic_DNA"/>
</dbReference>